<evidence type="ECO:0000256" key="1">
    <source>
        <dbReference type="SAM" id="MobiDB-lite"/>
    </source>
</evidence>
<evidence type="ECO:0000313" key="3">
    <source>
        <dbReference type="Proteomes" id="UP000734854"/>
    </source>
</evidence>
<dbReference type="EMBL" id="JACMSC010000005">
    <property type="protein sequence ID" value="KAG6520498.1"/>
    <property type="molecule type" value="Genomic_DNA"/>
</dbReference>
<dbReference type="PANTHER" id="PTHR34569:SF2">
    <property type="entry name" value="EXPRESSED PROTEIN"/>
    <property type="match status" value="1"/>
</dbReference>
<sequence length="152" mass="16205">MSTAAGVKNPSPVSSASLLIRRRGKPVPALLDLAPLAAAPPQSTKVEGEYTSLRDVMGGPPPAPGLSSPVATPGGEIRIKNRLVQQAAQAYLQPTPTAASSHRRRGLLLTSDDSCGEHLSDCLRFFGGLWQSLWHSFFPLESRSLLVIHIKC</sequence>
<protein>
    <submittedName>
        <fullName evidence="2">Uncharacterized protein</fullName>
    </submittedName>
</protein>
<feature type="region of interest" description="Disordered" evidence="1">
    <location>
        <begin position="52"/>
        <end position="72"/>
    </location>
</feature>
<dbReference type="PANTHER" id="PTHR34569">
    <property type="entry name" value="EXPRESSED PROTEIN"/>
    <property type="match status" value="1"/>
</dbReference>
<gene>
    <name evidence="2" type="ORF">ZIOFF_017554</name>
</gene>
<proteinExistence type="predicted"/>
<accession>A0A8J5LJH7</accession>
<dbReference type="Proteomes" id="UP000734854">
    <property type="component" value="Unassembled WGS sequence"/>
</dbReference>
<comment type="caution">
    <text evidence="2">The sequence shown here is derived from an EMBL/GenBank/DDBJ whole genome shotgun (WGS) entry which is preliminary data.</text>
</comment>
<dbReference type="AlphaFoldDB" id="A0A8J5LJH7"/>
<keyword evidence="3" id="KW-1185">Reference proteome</keyword>
<evidence type="ECO:0000313" key="2">
    <source>
        <dbReference type="EMBL" id="KAG6520498.1"/>
    </source>
</evidence>
<name>A0A8J5LJH7_ZINOF</name>
<organism evidence="2 3">
    <name type="scientific">Zingiber officinale</name>
    <name type="common">Ginger</name>
    <name type="synonym">Amomum zingiber</name>
    <dbReference type="NCBI Taxonomy" id="94328"/>
    <lineage>
        <taxon>Eukaryota</taxon>
        <taxon>Viridiplantae</taxon>
        <taxon>Streptophyta</taxon>
        <taxon>Embryophyta</taxon>
        <taxon>Tracheophyta</taxon>
        <taxon>Spermatophyta</taxon>
        <taxon>Magnoliopsida</taxon>
        <taxon>Liliopsida</taxon>
        <taxon>Zingiberales</taxon>
        <taxon>Zingiberaceae</taxon>
        <taxon>Zingiber</taxon>
    </lineage>
</organism>
<reference evidence="2 3" key="1">
    <citation type="submission" date="2020-08" db="EMBL/GenBank/DDBJ databases">
        <title>Plant Genome Project.</title>
        <authorList>
            <person name="Zhang R.-G."/>
        </authorList>
    </citation>
    <scope>NUCLEOTIDE SEQUENCE [LARGE SCALE GENOMIC DNA]</scope>
    <source>
        <tissue evidence="2">Rhizome</tissue>
    </source>
</reference>
<dbReference type="OrthoDB" id="682663at2759"/>